<dbReference type="EMBL" id="AP027729">
    <property type="protein sequence ID" value="BDZ42537.1"/>
    <property type="molecule type" value="Genomic_DNA"/>
</dbReference>
<keyword evidence="9" id="KW-1185">Reference proteome</keyword>
<dbReference type="Proteomes" id="UP001321475">
    <property type="component" value="Chromosome"/>
</dbReference>
<evidence type="ECO:0000256" key="2">
    <source>
        <dbReference type="ARBA" id="ARBA00022603"/>
    </source>
</evidence>
<comment type="catalytic activity">
    <reaction evidence="5">
        <text>L-glutaminyl-[peptide chain release factor] + S-adenosyl-L-methionine = N(5)-methyl-L-glutaminyl-[peptide chain release factor] + S-adenosyl-L-homocysteine + H(+)</text>
        <dbReference type="Rhea" id="RHEA:42896"/>
        <dbReference type="Rhea" id="RHEA-COMP:10271"/>
        <dbReference type="Rhea" id="RHEA-COMP:10272"/>
        <dbReference type="ChEBI" id="CHEBI:15378"/>
        <dbReference type="ChEBI" id="CHEBI:30011"/>
        <dbReference type="ChEBI" id="CHEBI:57856"/>
        <dbReference type="ChEBI" id="CHEBI:59789"/>
        <dbReference type="ChEBI" id="CHEBI:61891"/>
        <dbReference type="EC" id="2.1.1.297"/>
    </reaction>
</comment>
<dbReference type="PANTHER" id="PTHR18895:SF74">
    <property type="entry name" value="MTRF1L RELEASE FACTOR GLUTAMINE METHYLTRANSFERASE"/>
    <property type="match status" value="1"/>
</dbReference>
<reference evidence="9" key="1">
    <citation type="journal article" date="2019" name="Int. J. Syst. Evol. Microbiol.">
        <title>The Global Catalogue of Microorganisms (GCM) 10K type strain sequencing project: providing services to taxonomists for standard genome sequencing and annotation.</title>
        <authorList>
            <consortium name="The Broad Institute Genomics Platform"/>
            <consortium name="The Broad Institute Genome Sequencing Center for Infectious Disease"/>
            <person name="Wu L."/>
            <person name="Ma J."/>
        </authorList>
    </citation>
    <scope>NUCLEOTIDE SEQUENCE [LARGE SCALE GENOMIC DNA]</scope>
    <source>
        <strain evidence="9">NBRC 108565</strain>
    </source>
</reference>
<evidence type="ECO:0000256" key="3">
    <source>
        <dbReference type="ARBA" id="ARBA00022679"/>
    </source>
</evidence>
<evidence type="ECO:0000256" key="6">
    <source>
        <dbReference type="SAM" id="MobiDB-lite"/>
    </source>
</evidence>
<feature type="domain" description="Methyltransferase small" evidence="7">
    <location>
        <begin position="129"/>
        <end position="203"/>
    </location>
</feature>
<feature type="region of interest" description="Disordered" evidence="6">
    <location>
        <begin position="1"/>
        <end position="26"/>
    </location>
</feature>
<evidence type="ECO:0000256" key="5">
    <source>
        <dbReference type="ARBA" id="ARBA00048391"/>
    </source>
</evidence>
<dbReference type="InterPro" id="IPR022446">
    <property type="entry name" value="MeTrfrase_put"/>
</dbReference>
<dbReference type="InterPro" id="IPR004556">
    <property type="entry name" value="HemK-like"/>
</dbReference>
<dbReference type="CDD" id="cd02440">
    <property type="entry name" value="AdoMet_MTases"/>
    <property type="match status" value="1"/>
</dbReference>
<evidence type="ECO:0000259" key="7">
    <source>
        <dbReference type="Pfam" id="PF05175"/>
    </source>
</evidence>
<evidence type="ECO:0000256" key="1">
    <source>
        <dbReference type="ARBA" id="ARBA00012771"/>
    </source>
</evidence>
<keyword evidence="2 8" id="KW-0489">Methyltransferase</keyword>
<protein>
    <recommendedName>
        <fullName evidence="1">peptide chain release factor N(5)-glutamine methyltransferase</fullName>
        <ecNumber evidence="1">2.1.1.297</ecNumber>
    </recommendedName>
</protein>
<evidence type="ECO:0000313" key="8">
    <source>
        <dbReference type="EMBL" id="BDZ42537.1"/>
    </source>
</evidence>
<proteinExistence type="predicted"/>
<dbReference type="GO" id="GO:0008168">
    <property type="term" value="F:methyltransferase activity"/>
    <property type="evidence" value="ECO:0007669"/>
    <property type="project" value="UniProtKB-KW"/>
</dbReference>
<evidence type="ECO:0000313" key="9">
    <source>
        <dbReference type="Proteomes" id="UP001321475"/>
    </source>
</evidence>
<dbReference type="RefSeq" id="WP_434019665.1">
    <property type="nucleotide sequence ID" value="NZ_AP027729.1"/>
</dbReference>
<accession>A0ABM8G3D0</accession>
<dbReference type="Pfam" id="PF05175">
    <property type="entry name" value="MTS"/>
    <property type="match status" value="1"/>
</dbReference>
<name>A0ABM8G3D0_9CELL</name>
<keyword evidence="4" id="KW-0949">S-adenosyl-L-methionine</keyword>
<keyword evidence="3" id="KW-0808">Transferase</keyword>
<dbReference type="Gene3D" id="3.40.50.150">
    <property type="entry name" value="Vaccinia Virus protein VP39"/>
    <property type="match status" value="1"/>
</dbReference>
<evidence type="ECO:0000256" key="4">
    <source>
        <dbReference type="ARBA" id="ARBA00022691"/>
    </source>
</evidence>
<dbReference type="InterPro" id="IPR050320">
    <property type="entry name" value="N5-glutamine_MTase"/>
</dbReference>
<dbReference type="SUPFAM" id="SSF53335">
    <property type="entry name" value="S-adenosyl-L-methionine-dependent methyltransferases"/>
    <property type="match status" value="1"/>
</dbReference>
<gene>
    <name evidence="8" type="ORF">GCM10025865_18360</name>
</gene>
<organism evidence="8 9">
    <name type="scientific">Paraoerskovia sediminicola</name>
    <dbReference type="NCBI Taxonomy" id="1138587"/>
    <lineage>
        <taxon>Bacteria</taxon>
        <taxon>Bacillati</taxon>
        <taxon>Actinomycetota</taxon>
        <taxon>Actinomycetes</taxon>
        <taxon>Micrococcales</taxon>
        <taxon>Cellulomonadaceae</taxon>
        <taxon>Paraoerskovia</taxon>
    </lineage>
</organism>
<dbReference type="NCBIfam" id="TIGR00536">
    <property type="entry name" value="hemK_fam"/>
    <property type="match status" value="1"/>
</dbReference>
<feature type="compositionally biased region" description="Low complexity" evidence="6">
    <location>
        <begin position="1"/>
        <end position="17"/>
    </location>
</feature>
<dbReference type="InterPro" id="IPR029063">
    <property type="entry name" value="SAM-dependent_MTases_sf"/>
</dbReference>
<dbReference type="NCBIfam" id="TIGR03704">
    <property type="entry name" value="PrmC_rel_meth"/>
    <property type="match status" value="1"/>
</dbReference>
<dbReference type="EC" id="2.1.1.297" evidence="1"/>
<sequence>MVPTLSSPEPAGPSSEPQGATARAAAGPTDVVATLRAAGSVYAEDEASLLLDAAAGLDDLRSMVARRIAGEPLELVIGWAAFCGLRVAVAPGVFVPRRRTEALAVEAVLLAREAAAPGRGHGSDDVPCVVDLCCGSGAIGFVVATALEGRLELHAADVEPAAVACARTNLEGFAGTVHEGDLFDALPEHLRGRVDVLAANVPYVPTDEIELLPPEARLHEPRVTLDGGADGLDLLRQVAAGATEWLAPGGGVVVETSERQRDAAVAAFTDAGLTAVVETDEEIGATVVVGRLALP</sequence>
<dbReference type="InterPro" id="IPR007848">
    <property type="entry name" value="Small_mtfrase_dom"/>
</dbReference>
<dbReference type="PANTHER" id="PTHR18895">
    <property type="entry name" value="HEMK METHYLTRANSFERASE"/>
    <property type="match status" value="1"/>
</dbReference>
<dbReference type="GO" id="GO:0032259">
    <property type="term" value="P:methylation"/>
    <property type="evidence" value="ECO:0007669"/>
    <property type="project" value="UniProtKB-KW"/>
</dbReference>